<evidence type="ECO:0000313" key="13">
    <source>
        <dbReference type="Proteomes" id="UP001237501"/>
    </source>
</evidence>
<gene>
    <name evidence="8" type="primary">nadE</name>
    <name evidence="12" type="ORF">PT517_07370</name>
</gene>
<evidence type="ECO:0000256" key="7">
    <source>
        <dbReference type="ARBA" id="ARBA00023027"/>
    </source>
</evidence>
<dbReference type="InterPro" id="IPR003694">
    <property type="entry name" value="NAD_synthase"/>
</dbReference>
<dbReference type="Gene3D" id="3.40.50.620">
    <property type="entry name" value="HUPs"/>
    <property type="match status" value="1"/>
</dbReference>
<evidence type="ECO:0000256" key="3">
    <source>
        <dbReference type="ARBA" id="ARBA00022723"/>
    </source>
</evidence>
<comment type="subunit">
    <text evidence="8">Homodimer.</text>
</comment>
<accession>A0AAW6VHY2</accession>
<dbReference type="GO" id="GO:0005524">
    <property type="term" value="F:ATP binding"/>
    <property type="evidence" value="ECO:0007669"/>
    <property type="project" value="UniProtKB-UniRule"/>
</dbReference>
<organism evidence="12 13">
    <name type="scientific">Aliarcobacter butzleri</name>
    <dbReference type="NCBI Taxonomy" id="28197"/>
    <lineage>
        <taxon>Bacteria</taxon>
        <taxon>Pseudomonadati</taxon>
        <taxon>Campylobacterota</taxon>
        <taxon>Epsilonproteobacteria</taxon>
        <taxon>Campylobacterales</taxon>
        <taxon>Arcobacteraceae</taxon>
        <taxon>Aliarcobacter</taxon>
    </lineage>
</organism>
<dbReference type="HAMAP" id="MF_00193">
    <property type="entry name" value="NadE_ammonia_dep"/>
    <property type="match status" value="1"/>
</dbReference>
<dbReference type="GO" id="GO:0046872">
    <property type="term" value="F:metal ion binding"/>
    <property type="evidence" value="ECO:0007669"/>
    <property type="project" value="UniProtKB-KW"/>
</dbReference>
<evidence type="ECO:0000313" key="12">
    <source>
        <dbReference type="EMBL" id="MDK2041596.1"/>
    </source>
</evidence>
<dbReference type="GO" id="GO:0004359">
    <property type="term" value="F:glutaminase activity"/>
    <property type="evidence" value="ECO:0007669"/>
    <property type="project" value="InterPro"/>
</dbReference>
<dbReference type="SUPFAM" id="SSF52402">
    <property type="entry name" value="Adenine nucleotide alpha hydrolases-like"/>
    <property type="match status" value="1"/>
</dbReference>
<dbReference type="GO" id="GO:0003952">
    <property type="term" value="F:NAD+ synthase (glutamine-hydrolyzing) activity"/>
    <property type="evidence" value="ECO:0007669"/>
    <property type="project" value="InterPro"/>
</dbReference>
<feature type="binding site" evidence="8">
    <location>
        <position position="135"/>
    </location>
    <ligand>
        <name>Mg(2+)</name>
        <dbReference type="ChEBI" id="CHEBI:18420"/>
    </ligand>
</feature>
<feature type="domain" description="NAD/GMP synthase" evidence="11">
    <location>
        <begin position="9"/>
        <end position="245"/>
    </location>
</feature>
<dbReference type="NCBIfam" id="NF010587">
    <property type="entry name" value="PRK13980.1"/>
    <property type="match status" value="1"/>
</dbReference>
<dbReference type="GO" id="GO:0009435">
    <property type="term" value="P:NAD+ biosynthetic process"/>
    <property type="evidence" value="ECO:0007669"/>
    <property type="project" value="UniProtKB-UniRule"/>
</dbReference>
<dbReference type="GO" id="GO:0005737">
    <property type="term" value="C:cytoplasm"/>
    <property type="evidence" value="ECO:0007669"/>
    <property type="project" value="InterPro"/>
</dbReference>
<dbReference type="FunFam" id="3.40.50.620:FF:000106">
    <property type="entry name" value="Glutamine-dependent NAD(+) synthetase"/>
    <property type="match status" value="1"/>
</dbReference>
<evidence type="ECO:0000256" key="1">
    <source>
        <dbReference type="ARBA" id="ARBA00005859"/>
    </source>
</evidence>
<evidence type="ECO:0000256" key="2">
    <source>
        <dbReference type="ARBA" id="ARBA00022598"/>
    </source>
</evidence>
<feature type="binding site" evidence="8">
    <location>
        <position position="36"/>
    </location>
    <ligand>
        <name>Mg(2+)</name>
        <dbReference type="ChEBI" id="CHEBI:18420"/>
    </ligand>
</feature>
<dbReference type="Pfam" id="PF02540">
    <property type="entry name" value="NAD_synthase"/>
    <property type="match status" value="1"/>
</dbReference>
<comment type="caution">
    <text evidence="8">Lacks conserved residue(s) required for the propagation of feature annotation.</text>
</comment>
<keyword evidence="7 8" id="KW-0520">NAD</keyword>
<feature type="binding site" evidence="8">
    <location>
        <begin position="30"/>
        <end position="37"/>
    </location>
    <ligand>
        <name>ATP</name>
        <dbReference type="ChEBI" id="CHEBI:30616"/>
    </ligand>
</feature>
<dbReference type="InterPro" id="IPR014729">
    <property type="entry name" value="Rossmann-like_a/b/a_fold"/>
</dbReference>
<dbReference type="InterPro" id="IPR022926">
    <property type="entry name" value="NH(3)-dep_NAD(+)_synth"/>
</dbReference>
<feature type="binding site" evidence="8">
    <location>
        <position position="159"/>
    </location>
    <ligand>
        <name>ATP</name>
        <dbReference type="ChEBI" id="CHEBI:30616"/>
    </ligand>
</feature>
<evidence type="ECO:0000256" key="8">
    <source>
        <dbReference type="HAMAP-Rule" id="MF_00193"/>
    </source>
</evidence>
<dbReference type="EC" id="6.3.1.5" evidence="8 10"/>
<keyword evidence="4 8" id="KW-0547">Nucleotide-binding</keyword>
<dbReference type="EMBL" id="JAQTJK010000007">
    <property type="protein sequence ID" value="MDK2041596.1"/>
    <property type="molecule type" value="Genomic_DNA"/>
</dbReference>
<comment type="function">
    <text evidence="8">Catalyzes the ATP-dependent amidation of deamido-NAD to form NAD. Uses ammonia as a nitrogen source.</text>
</comment>
<proteinExistence type="inferred from homology"/>
<dbReference type="NCBIfam" id="TIGR00552">
    <property type="entry name" value="nadE"/>
    <property type="match status" value="1"/>
</dbReference>
<dbReference type="PANTHER" id="PTHR23090:SF9">
    <property type="entry name" value="GLUTAMINE-DEPENDENT NAD(+) SYNTHETASE"/>
    <property type="match status" value="1"/>
</dbReference>
<keyword evidence="2 8" id="KW-0436">Ligase</keyword>
<evidence type="ECO:0000256" key="10">
    <source>
        <dbReference type="RuleBase" id="RU003812"/>
    </source>
</evidence>
<dbReference type="InterPro" id="IPR022310">
    <property type="entry name" value="NAD/GMP_synthase"/>
</dbReference>
<name>A0AAW6VHY2_9BACT</name>
<dbReference type="CDD" id="cd00553">
    <property type="entry name" value="NAD_synthase"/>
    <property type="match status" value="1"/>
</dbReference>
<evidence type="ECO:0000256" key="6">
    <source>
        <dbReference type="ARBA" id="ARBA00022842"/>
    </source>
</evidence>
<feature type="binding site" description="in other chain" evidence="8">
    <location>
        <position position="110"/>
    </location>
    <ligand>
        <name>deamido-NAD(+)</name>
        <dbReference type="ChEBI" id="CHEBI:58437"/>
        <note>ligand shared between two neighboring subunits</note>
    </ligand>
</feature>
<evidence type="ECO:0000256" key="4">
    <source>
        <dbReference type="ARBA" id="ARBA00022741"/>
    </source>
</evidence>
<sequence>MKDWKKIKQYLISFLKDEVSKAGFEKVTVGLSGGLDSAVVAILCKEAFEKNLNCVLMPSQFSSQSSIEHAIEVCEKFDIRYDIVSIEPMVSAFLKNMDNDKLRIGNFSARMRMSVLYDISFKEKSLVVGTSNKSELLLGYGTIFGDIACAINPIGEIYKSDEFEFAKLLGVPESILTKAPSADLWEGQSDEDELGHTYKEIDDLLKLMVDDKKSKDELLKLGFEASFIDKINNRMKANAFKGKLPTIAKLGEYL</sequence>
<dbReference type="AlphaFoldDB" id="A0AAW6VHY2"/>
<dbReference type="RefSeq" id="WP_152060503.1">
    <property type="nucleotide sequence ID" value="NZ_CABVSN010000040.1"/>
</dbReference>
<comment type="catalytic activity">
    <reaction evidence="8 10">
        <text>deamido-NAD(+) + NH4(+) + ATP = AMP + diphosphate + NAD(+) + H(+)</text>
        <dbReference type="Rhea" id="RHEA:21188"/>
        <dbReference type="ChEBI" id="CHEBI:15378"/>
        <dbReference type="ChEBI" id="CHEBI:28938"/>
        <dbReference type="ChEBI" id="CHEBI:30616"/>
        <dbReference type="ChEBI" id="CHEBI:33019"/>
        <dbReference type="ChEBI" id="CHEBI:57540"/>
        <dbReference type="ChEBI" id="CHEBI:58437"/>
        <dbReference type="ChEBI" id="CHEBI:456215"/>
        <dbReference type="EC" id="6.3.1.5"/>
    </reaction>
</comment>
<reference evidence="12" key="1">
    <citation type="journal article" date="2023" name="Antibiotics">
        <title>Genomic Characterization of Antibiotic-Resistant Campylobacterales Isolated from Chilean Poultry Meat.</title>
        <authorList>
            <person name="Concha-Toloza M."/>
            <person name="Lopez-Cantillo M."/>
            <person name="Molina-Mora J.A."/>
            <person name="Collado L."/>
        </authorList>
    </citation>
    <scope>NUCLEOTIDE SEQUENCE</scope>
    <source>
        <strain evidence="12">FR1p153A2</strain>
    </source>
</reference>
<dbReference type="GO" id="GO:0008795">
    <property type="term" value="F:NAD+ synthase activity"/>
    <property type="evidence" value="ECO:0007669"/>
    <property type="project" value="UniProtKB-UniRule"/>
</dbReference>
<comment type="pathway">
    <text evidence="8">Cofactor biosynthesis; NAD(+) biosynthesis; NAD(+) from deamido-NAD(+) (ammonia route): step 1/1.</text>
</comment>
<evidence type="ECO:0000256" key="9">
    <source>
        <dbReference type="RuleBase" id="RU003811"/>
    </source>
</evidence>
<protein>
    <recommendedName>
        <fullName evidence="8 10">NH(3)-dependent NAD(+) synthetase</fullName>
        <ecNumber evidence="8 10">6.3.1.5</ecNumber>
    </recommendedName>
</protein>
<evidence type="ECO:0000259" key="11">
    <source>
        <dbReference type="Pfam" id="PF02540"/>
    </source>
</evidence>
<reference evidence="12" key="2">
    <citation type="submission" date="2023-02" db="EMBL/GenBank/DDBJ databases">
        <authorList>
            <person name="Concha-Toloza M."/>
            <person name="Lopez-Cantillo M."/>
            <person name="Molina-Mora J."/>
            <person name="Collado L."/>
        </authorList>
    </citation>
    <scope>NUCLEOTIDE SEQUENCE</scope>
    <source>
        <strain evidence="12">FR1p153A2</strain>
    </source>
</reference>
<comment type="similarity">
    <text evidence="1 8 9">Belongs to the NAD synthetase family.</text>
</comment>
<keyword evidence="5 8" id="KW-0067">ATP-binding</keyword>
<keyword evidence="3 8" id="KW-0479">Metal-binding</keyword>
<keyword evidence="6 8" id="KW-0460">Magnesium</keyword>
<feature type="binding site" evidence="8">
    <location>
        <position position="130"/>
    </location>
    <ligand>
        <name>ATP</name>
        <dbReference type="ChEBI" id="CHEBI:30616"/>
    </ligand>
</feature>
<feature type="binding site" evidence="8">
    <location>
        <position position="181"/>
    </location>
    <ligand>
        <name>ATP</name>
        <dbReference type="ChEBI" id="CHEBI:30616"/>
    </ligand>
</feature>
<dbReference type="Proteomes" id="UP001237501">
    <property type="component" value="Unassembled WGS sequence"/>
</dbReference>
<comment type="caution">
    <text evidence="12">The sequence shown here is derived from an EMBL/GenBank/DDBJ whole genome shotgun (WGS) entry which is preliminary data.</text>
</comment>
<dbReference type="PANTHER" id="PTHR23090">
    <property type="entry name" value="NH 3 /GLUTAMINE-DEPENDENT NAD + SYNTHETASE"/>
    <property type="match status" value="1"/>
</dbReference>
<evidence type="ECO:0000256" key="5">
    <source>
        <dbReference type="ARBA" id="ARBA00022840"/>
    </source>
</evidence>